<proteinExistence type="predicted"/>
<name>A0A644YZZ0_9ZZZZ</name>
<dbReference type="AlphaFoldDB" id="A0A644YZZ0"/>
<sequence>MDGDVDADGREILLSALRNTLVSGALIDQVFNFDRSGQLAVNDFEAGILQDLQSAVDIRIVEVTVRAVRVRPGCGILKQTAVAVLHAVTNPAGGNSLLALCNGVNDVLAIDSGGHRSAESGSLIRRHAGVQIGVDVEADVIGAQVVDDVELRIALEVRNFIGRYGFDEVNIARVVRCENRNVVCGKHELNGVQLDIGGIPVIRVLREDHAGLVVPFGQRERAAGNESRFTAPCVRGSNCAGGIFVAFRTFHCALRHREVGRERKQVEEVRAGRAENDGEGVAINSDVQVVRITVDRAEHVAVFSSSFGAGTTTPGILEVGRGQVAAVAPLEAVLHLDGVGHAVFGDRGHTIGKVRNHAVGGIGIQAAELEQRKDASVNGCIQGGVEVFRLAGDIDAQRVGVPIGRILEVLEPVRIGMNAFHGRSLHEQVIVVVDRAHGAGRHKHVFRLMHQGDALCKVGRRLDLGDQFVIGCPVRRRRYGRGFFGRRFGSFHRCFFRCGGGFFRGLRRAGSYEGNYQQDRRQHGKQLSKVHFLSSFIFWTLPNGCKKAIRSVNIKNILSVGAYAVNARFPAQRGEEIICSSRQPCDRCRGRSAAGTPRRTVPLHNGSEYGRDIRSACSAGSARRLPARCAGAYARYPDPEPARRTGAKPCTGGWATCSARPHPQFPQFCQDTLPQCAGTYGERPADRVQ</sequence>
<evidence type="ECO:0000313" key="1">
    <source>
        <dbReference type="EMBL" id="MPM33937.1"/>
    </source>
</evidence>
<gene>
    <name evidence="1" type="ORF">SDC9_80518</name>
</gene>
<comment type="caution">
    <text evidence="1">The sequence shown here is derived from an EMBL/GenBank/DDBJ whole genome shotgun (WGS) entry which is preliminary data.</text>
</comment>
<protein>
    <submittedName>
        <fullName evidence="1">Uncharacterized protein</fullName>
    </submittedName>
</protein>
<organism evidence="1">
    <name type="scientific">bioreactor metagenome</name>
    <dbReference type="NCBI Taxonomy" id="1076179"/>
    <lineage>
        <taxon>unclassified sequences</taxon>
        <taxon>metagenomes</taxon>
        <taxon>ecological metagenomes</taxon>
    </lineage>
</organism>
<dbReference type="EMBL" id="VSSQ01006813">
    <property type="protein sequence ID" value="MPM33937.1"/>
    <property type="molecule type" value="Genomic_DNA"/>
</dbReference>
<accession>A0A644YZZ0</accession>
<reference evidence="1" key="1">
    <citation type="submission" date="2019-08" db="EMBL/GenBank/DDBJ databases">
        <authorList>
            <person name="Kucharzyk K."/>
            <person name="Murdoch R.W."/>
            <person name="Higgins S."/>
            <person name="Loffler F."/>
        </authorList>
    </citation>
    <scope>NUCLEOTIDE SEQUENCE</scope>
</reference>